<dbReference type="Proteomes" id="UP001605918">
    <property type="component" value="Unassembled WGS sequence"/>
</dbReference>
<reference evidence="1 2" key="1">
    <citation type="submission" date="2024-10" db="EMBL/GenBank/DDBJ databases">
        <title>Whole genome of Pseudomonas sp Strain RB5.</title>
        <authorList>
            <person name="Selami N."/>
        </authorList>
    </citation>
    <scope>NUCLEOTIDE SEQUENCE [LARGE SCALE GENOMIC DNA]</scope>
    <source>
        <strain evidence="1 2">RB5</strain>
    </source>
</reference>
<comment type="caution">
    <text evidence="1">The sequence shown here is derived from an EMBL/GenBank/DDBJ whole genome shotgun (WGS) entry which is preliminary data.</text>
</comment>
<proteinExistence type="predicted"/>
<dbReference type="EMBL" id="JBIEIL010000001">
    <property type="protein sequence ID" value="MFG6203012.1"/>
    <property type="molecule type" value="Genomic_DNA"/>
</dbReference>
<evidence type="ECO:0000313" key="2">
    <source>
        <dbReference type="Proteomes" id="UP001605918"/>
    </source>
</evidence>
<evidence type="ECO:0000313" key="1">
    <source>
        <dbReference type="EMBL" id="MFG6203012.1"/>
    </source>
</evidence>
<gene>
    <name evidence="1" type="ORF">ACGSLL_01495</name>
</gene>
<name>A0ABW7D672_9PSED</name>
<accession>A0ABW7D672</accession>
<dbReference type="RefSeq" id="WP_394502467.1">
    <property type="nucleotide sequence ID" value="NZ_JBIEIL010000001.1"/>
</dbReference>
<sequence>MAQVTTERDVSKALAIYETHEVKFCVIEMLPGLDLFTVRDVKLGSGIQPAQVLDRQADCFQAALPLKTSSARSNRG</sequence>
<keyword evidence="2" id="KW-1185">Reference proteome</keyword>
<protein>
    <submittedName>
        <fullName evidence="1">Uncharacterized protein</fullName>
    </submittedName>
</protein>
<organism evidence="1 2">
    <name type="scientific">Pseudomonas retamae</name>
    <dbReference type="NCBI Taxonomy" id="702110"/>
    <lineage>
        <taxon>Bacteria</taxon>
        <taxon>Pseudomonadati</taxon>
        <taxon>Pseudomonadota</taxon>
        <taxon>Gammaproteobacteria</taxon>
        <taxon>Pseudomonadales</taxon>
        <taxon>Pseudomonadaceae</taxon>
        <taxon>Pseudomonas</taxon>
    </lineage>
</organism>